<proteinExistence type="predicted"/>
<sequence>MHAKRALSQNGTRRFCRMVPVDAVTGGTASLVIALYATDARGPLEDPRRGE</sequence>
<protein>
    <submittedName>
        <fullName evidence="1">Uncharacterized protein</fullName>
    </submittedName>
</protein>
<organism evidence="1 2">
    <name type="scientific">Microbacterium barkeri</name>
    <dbReference type="NCBI Taxonomy" id="33917"/>
    <lineage>
        <taxon>Bacteria</taxon>
        <taxon>Bacillati</taxon>
        <taxon>Actinomycetota</taxon>
        <taxon>Actinomycetes</taxon>
        <taxon>Micrococcales</taxon>
        <taxon>Microbacteriaceae</taxon>
        <taxon>Microbacterium</taxon>
    </lineage>
</organism>
<keyword evidence="2" id="KW-1185">Reference proteome</keyword>
<reference evidence="1" key="1">
    <citation type="journal article" date="2014" name="Int. J. Syst. Evol. Microbiol.">
        <title>Complete genome sequence of Corynebacterium casei LMG S-19264T (=DSM 44701T), isolated from a smear-ripened cheese.</title>
        <authorList>
            <consortium name="US DOE Joint Genome Institute (JGI-PGF)"/>
            <person name="Walter F."/>
            <person name="Albersmeier A."/>
            <person name="Kalinowski J."/>
            <person name="Ruckert C."/>
        </authorList>
    </citation>
    <scope>NUCLEOTIDE SEQUENCE</scope>
    <source>
        <strain evidence="1">VKM Ac-1020</strain>
    </source>
</reference>
<accession>A0A9W6H5U0</accession>
<name>A0A9W6H5U0_9MICO</name>
<reference evidence="1" key="2">
    <citation type="submission" date="2023-01" db="EMBL/GenBank/DDBJ databases">
        <authorList>
            <person name="Sun Q."/>
            <person name="Evtushenko L."/>
        </authorList>
    </citation>
    <scope>NUCLEOTIDE SEQUENCE</scope>
    <source>
        <strain evidence="1">VKM Ac-1020</strain>
    </source>
</reference>
<gene>
    <name evidence="1" type="ORF">GCM10017576_26550</name>
</gene>
<dbReference type="EMBL" id="BSEJ01000014">
    <property type="protein sequence ID" value="GLJ62524.1"/>
    <property type="molecule type" value="Genomic_DNA"/>
</dbReference>
<dbReference type="AlphaFoldDB" id="A0A9W6H5U0"/>
<dbReference type="Proteomes" id="UP001142462">
    <property type="component" value="Unassembled WGS sequence"/>
</dbReference>
<comment type="caution">
    <text evidence="1">The sequence shown here is derived from an EMBL/GenBank/DDBJ whole genome shotgun (WGS) entry which is preliminary data.</text>
</comment>
<evidence type="ECO:0000313" key="2">
    <source>
        <dbReference type="Proteomes" id="UP001142462"/>
    </source>
</evidence>
<evidence type="ECO:0000313" key="1">
    <source>
        <dbReference type="EMBL" id="GLJ62524.1"/>
    </source>
</evidence>